<keyword evidence="3" id="KW-0732">Signal</keyword>
<name>A0A4T0W9W9_9PEZI</name>
<evidence type="ECO:0000256" key="2">
    <source>
        <dbReference type="SAM" id="Phobius"/>
    </source>
</evidence>
<keyword evidence="2" id="KW-0812">Transmembrane</keyword>
<evidence type="ECO:0000256" key="3">
    <source>
        <dbReference type="SAM" id="SignalP"/>
    </source>
</evidence>
<evidence type="ECO:0000313" key="5">
    <source>
        <dbReference type="Proteomes" id="UP000305883"/>
    </source>
</evidence>
<sequence>MLARPSLVLATLLATLLATAAAIGVAVSAERAASGVATDIDVGFDAQKHPFVYDLPTTSSSGPPNEKDGIPAAAFYDGTRPEMNDGAAVAARPRTTTQSSAGSRRARPPGPEAARYRGLLLTTILVCLVAFGIGTILGWIWPDGLRSEW</sequence>
<feature type="transmembrane region" description="Helical" evidence="2">
    <location>
        <begin position="119"/>
        <end position="141"/>
    </location>
</feature>
<dbReference type="AlphaFoldDB" id="A0A4T0W9W9"/>
<keyword evidence="2" id="KW-0472">Membrane</keyword>
<evidence type="ECO:0000313" key="4">
    <source>
        <dbReference type="EMBL" id="TID01806.1"/>
    </source>
</evidence>
<reference evidence="4 5" key="1">
    <citation type="journal article" date="2019" name="Genome Biol. Evol.">
        <title>Genomic Plasticity Mediated by Transposable Elements in the Plant Pathogenic Fungus Colletotrichum higginsianum.</title>
        <authorList>
            <person name="Tsushima A."/>
            <person name="Gan P."/>
            <person name="Kumakura N."/>
            <person name="Narusaka M."/>
            <person name="Takano Y."/>
            <person name="Narusaka Y."/>
            <person name="Shirasu K."/>
        </authorList>
    </citation>
    <scope>NUCLEOTIDE SEQUENCE [LARGE SCALE GENOMIC DNA]</scope>
    <source>
        <strain evidence="4 5">MAFF305635-RFP</strain>
    </source>
</reference>
<feature type="chain" id="PRO_5020613145" evidence="3">
    <location>
        <begin position="23"/>
        <end position="149"/>
    </location>
</feature>
<evidence type="ECO:0000256" key="1">
    <source>
        <dbReference type="SAM" id="MobiDB-lite"/>
    </source>
</evidence>
<feature type="region of interest" description="Disordered" evidence="1">
    <location>
        <begin position="55"/>
        <end position="110"/>
    </location>
</feature>
<dbReference type="EMBL" id="MWPZ01000003">
    <property type="protein sequence ID" value="TID01806.1"/>
    <property type="molecule type" value="Genomic_DNA"/>
</dbReference>
<dbReference type="Proteomes" id="UP000305883">
    <property type="component" value="Unassembled WGS sequence"/>
</dbReference>
<gene>
    <name evidence="4" type="ORF">CH35J_004787</name>
</gene>
<dbReference type="OrthoDB" id="5243277at2759"/>
<proteinExistence type="predicted"/>
<feature type="signal peptide" evidence="3">
    <location>
        <begin position="1"/>
        <end position="22"/>
    </location>
</feature>
<keyword evidence="2" id="KW-1133">Transmembrane helix</keyword>
<comment type="caution">
    <text evidence="4">The sequence shown here is derived from an EMBL/GenBank/DDBJ whole genome shotgun (WGS) entry which is preliminary data.</text>
</comment>
<protein>
    <submittedName>
        <fullName evidence="4">Uncharacterized protein</fullName>
    </submittedName>
</protein>
<organism evidence="4 5">
    <name type="scientific">Colletotrichum higginsianum</name>
    <dbReference type="NCBI Taxonomy" id="80884"/>
    <lineage>
        <taxon>Eukaryota</taxon>
        <taxon>Fungi</taxon>
        <taxon>Dikarya</taxon>
        <taxon>Ascomycota</taxon>
        <taxon>Pezizomycotina</taxon>
        <taxon>Sordariomycetes</taxon>
        <taxon>Hypocreomycetidae</taxon>
        <taxon>Glomerellales</taxon>
        <taxon>Glomerellaceae</taxon>
        <taxon>Colletotrichum</taxon>
        <taxon>Colletotrichum destructivum species complex</taxon>
    </lineage>
</organism>
<accession>A0A4T0W9W9</accession>